<feature type="transmembrane region" description="Helical" evidence="5">
    <location>
        <begin position="281"/>
        <end position="301"/>
    </location>
</feature>
<feature type="transmembrane region" description="Helical" evidence="5">
    <location>
        <begin position="197"/>
        <end position="214"/>
    </location>
</feature>
<dbReference type="VEuPathDB" id="FungiDB:CJJ07_002911"/>
<dbReference type="Gene3D" id="3.40.30.10">
    <property type="entry name" value="Glutaredoxin"/>
    <property type="match status" value="1"/>
</dbReference>
<sequence>MFPLIYWLVSWVALVAADTEQALKLTELSLSLPDGVIPISNGELSAISEAHREHYTLIALTSTDPKHDCESCRDLEAMLLTVAKAWFADHTFSNYLFFAKIDIADRSNKPVFDYLQLKSVPQVWLVPPSAVVEIHSKKKRPVDEDGQPIFGKYDMLLEPHAEFEIPNADLNTQTFQLADWLAHAIQKRIYLRQENPHLKFIVAFASTFASILYLKKRGPSFLTNTVSKTLIYKIITLTVLLVILGGYSFTTIEGIAFLARDSKGKIMYVSGSLNWQFGDEIVLVGGHYFMLGATLALMVYLGQYKVGSEKVIANEQARFVLTFAAAGMLYLLYSSLTSMFLRKDPDYPYHLLKLF</sequence>
<protein>
    <submittedName>
        <fullName evidence="7">Uncharacterized protein</fullName>
    </submittedName>
</protein>
<keyword evidence="2 5" id="KW-0812">Transmembrane</keyword>
<name>A0A0L0NT80_CANAR</name>
<dbReference type="VEuPathDB" id="FungiDB:CJI96_0001484"/>
<dbReference type="VEuPathDB" id="FungiDB:QG37_05755"/>
<dbReference type="AlphaFoldDB" id="A0A0L0NT80"/>
<dbReference type="Proteomes" id="UP000037122">
    <property type="component" value="Unassembled WGS sequence"/>
</dbReference>
<evidence type="ECO:0000256" key="1">
    <source>
        <dbReference type="ARBA" id="ARBA00004141"/>
    </source>
</evidence>
<feature type="transmembrane region" description="Helical" evidence="5">
    <location>
        <begin position="321"/>
        <end position="341"/>
    </location>
</feature>
<keyword evidence="4 5" id="KW-0472">Membrane</keyword>
<feature type="signal peptide" evidence="6">
    <location>
        <begin position="1"/>
        <end position="17"/>
    </location>
</feature>
<keyword evidence="3 5" id="KW-1133">Transmembrane helix</keyword>
<organism evidence="7 8">
    <name type="scientific">Candidozyma auris</name>
    <name type="common">Yeast</name>
    <name type="synonym">Candida auris</name>
    <dbReference type="NCBI Taxonomy" id="498019"/>
    <lineage>
        <taxon>Eukaryota</taxon>
        <taxon>Fungi</taxon>
        <taxon>Dikarya</taxon>
        <taxon>Ascomycota</taxon>
        <taxon>Saccharomycotina</taxon>
        <taxon>Pichiomycetes</taxon>
        <taxon>Metschnikowiaceae</taxon>
        <taxon>Candidozyma</taxon>
    </lineage>
</organism>
<dbReference type="Pfam" id="PF04756">
    <property type="entry name" value="OST3_OST6"/>
    <property type="match status" value="1"/>
</dbReference>
<evidence type="ECO:0000313" key="7">
    <source>
        <dbReference type="EMBL" id="KND97377.1"/>
    </source>
</evidence>
<proteinExistence type="predicted"/>
<comment type="subcellular location">
    <subcellularLocation>
        <location evidence="1">Membrane</location>
        <topology evidence="1">Multi-pass membrane protein</topology>
    </subcellularLocation>
</comment>
<dbReference type="PANTHER" id="PTHR12692">
    <property type="entry name" value="DOLICHYL-DIPHOSPHOOLIGOSACCHARIDE--PROTEIN GLYCOSYLTRANSFERASE-RELATED"/>
    <property type="match status" value="1"/>
</dbReference>
<feature type="chain" id="PRO_5005545188" evidence="6">
    <location>
        <begin position="18"/>
        <end position="355"/>
    </location>
</feature>
<dbReference type="InterPro" id="IPR021149">
    <property type="entry name" value="OligosaccharylTrfase_OST3/OST6"/>
</dbReference>
<evidence type="ECO:0000256" key="2">
    <source>
        <dbReference type="ARBA" id="ARBA00022692"/>
    </source>
</evidence>
<evidence type="ECO:0000256" key="5">
    <source>
        <dbReference type="SAM" id="Phobius"/>
    </source>
</evidence>
<dbReference type="PANTHER" id="PTHR12692:SF3">
    <property type="entry name" value="DOLICHYL-DIPHOSPHOOLIGOSACCHARIDE--PROTEIN GLYCOSYLTRANSFERASE SUBUNIT OST6"/>
    <property type="match status" value="1"/>
</dbReference>
<reference evidence="8" key="1">
    <citation type="journal article" date="2015" name="BMC Genomics">
        <title>Draft genome of a commonly misdiagnosed multidrug resistant pathogen Candida auris.</title>
        <authorList>
            <person name="Chatterjee S."/>
            <person name="Alampalli S.V."/>
            <person name="Nageshan R.K."/>
            <person name="Chettiar S.T."/>
            <person name="Joshi S."/>
            <person name="Tatu U.S."/>
        </authorList>
    </citation>
    <scope>NUCLEOTIDE SEQUENCE [LARGE SCALE GENOMIC DNA]</scope>
    <source>
        <strain evidence="8">6684</strain>
    </source>
</reference>
<dbReference type="EMBL" id="LGST01000041">
    <property type="protein sequence ID" value="KND97377.1"/>
    <property type="molecule type" value="Genomic_DNA"/>
</dbReference>
<comment type="caution">
    <text evidence="7">The sequence shown here is derived from an EMBL/GenBank/DDBJ whole genome shotgun (WGS) entry which is preliminary data.</text>
</comment>
<dbReference type="GO" id="GO:0018279">
    <property type="term" value="P:protein N-linked glycosylation via asparagine"/>
    <property type="evidence" value="ECO:0007669"/>
    <property type="project" value="TreeGrafter"/>
</dbReference>
<dbReference type="VEuPathDB" id="FungiDB:CJI97_000053"/>
<keyword evidence="6" id="KW-0732">Signal</keyword>
<accession>A0A0L0NT80</accession>
<dbReference type="VEuPathDB" id="FungiDB:CJJ09_002014"/>
<dbReference type="GO" id="GO:0008250">
    <property type="term" value="C:oligosaccharyltransferase complex"/>
    <property type="evidence" value="ECO:0007669"/>
    <property type="project" value="TreeGrafter"/>
</dbReference>
<evidence type="ECO:0000313" key="8">
    <source>
        <dbReference type="Proteomes" id="UP000037122"/>
    </source>
</evidence>
<evidence type="ECO:0000256" key="6">
    <source>
        <dbReference type="SAM" id="SignalP"/>
    </source>
</evidence>
<feature type="transmembrane region" description="Helical" evidence="5">
    <location>
        <begin position="234"/>
        <end position="259"/>
    </location>
</feature>
<gene>
    <name evidence="7" type="ORF">QG37_05755</name>
</gene>
<dbReference type="VEuPathDB" id="FungiDB:B9J08_000047"/>
<evidence type="ECO:0000256" key="4">
    <source>
        <dbReference type="ARBA" id="ARBA00023136"/>
    </source>
</evidence>
<evidence type="ECO:0000256" key="3">
    <source>
        <dbReference type="ARBA" id="ARBA00022989"/>
    </source>
</evidence>